<dbReference type="OrthoDB" id="2514at2"/>
<dbReference type="InterPro" id="IPR050366">
    <property type="entry name" value="BP-dependent_transpt_permease"/>
</dbReference>
<comment type="subcellular location">
    <subcellularLocation>
        <location evidence="1 7">Cell membrane</location>
        <topology evidence="1 7">Multi-pass membrane protein</topology>
    </subcellularLocation>
</comment>
<feature type="transmembrane region" description="Helical" evidence="7">
    <location>
        <begin position="274"/>
        <end position="294"/>
    </location>
</feature>
<dbReference type="AlphaFoldDB" id="A0A3M8DJR6"/>
<keyword evidence="6 7" id="KW-0472">Membrane</keyword>
<evidence type="ECO:0000256" key="5">
    <source>
        <dbReference type="ARBA" id="ARBA00022989"/>
    </source>
</evidence>
<evidence type="ECO:0000313" key="9">
    <source>
        <dbReference type="EMBL" id="RNB87691.1"/>
    </source>
</evidence>
<evidence type="ECO:0000313" key="10">
    <source>
        <dbReference type="Proteomes" id="UP000271031"/>
    </source>
</evidence>
<dbReference type="InterPro" id="IPR025966">
    <property type="entry name" value="OppC_N"/>
</dbReference>
<evidence type="ECO:0000256" key="3">
    <source>
        <dbReference type="ARBA" id="ARBA00022475"/>
    </source>
</evidence>
<dbReference type="CDD" id="cd06261">
    <property type="entry name" value="TM_PBP2"/>
    <property type="match status" value="1"/>
</dbReference>
<gene>
    <name evidence="9" type="ORF">EDM56_14045</name>
</gene>
<keyword evidence="3" id="KW-1003">Cell membrane</keyword>
<dbReference type="Pfam" id="PF00528">
    <property type="entry name" value="BPD_transp_1"/>
    <property type="match status" value="1"/>
</dbReference>
<feature type="transmembrane region" description="Helical" evidence="7">
    <location>
        <begin position="106"/>
        <end position="129"/>
    </location>
</feature>
<dbReference type="EMBL" id="RHHQ01000011">
    <property type="protein sequence ID" value="RNB87691.1"/>
    <property type="molecule type" value="Genomic_DNA"/>
</dbReference>
<evidence type="ECO:0000256" key="4">
    <source>
        <dbReference type="ARBA" id="ARBA00022692"/>
    </source>
</evidence>
<evidence type="ECO:0000259" key="8">
    <source>
        <dbReference type="PROSITE" id="PS50928"/>
    </source>
</evidence>
<evidence type="ECO:0000256" key="6">
    <source>
        <dbReference type="ARBA" id="ARBA00023136"/>
    </source>
</evidence>
<dbReference type="InterPro" id="IPR035906">
    <property type="entry name" value="MetI-like_sf"/>
</dbReference>
<dbReference type="Gene3D" id="1.10.3720.10">
    <property type="entry name" value="MetI-like"/>
    <property type="match status" value="1"/>
</dbReference>
<proteinExistence type="inferred from homology"/>
<dbReference type="InterPro" id="IPR000515">
    <property type="entry name" value="MetI-like"/>
</dbReference>
<organism evidence="9 10">
    <name type="scientific">Brevibacillus fluminis</name>
    <dbReference type="NCBI Taxonomy" id="511487"/>
    <lineage>
        <taxon>Bacteria</taxon>
        <taxon>Bacillati</taxon>
        <taxon>Bacillota</taxon>
        <taxon>Bacilli</taxon>
        <taxon>Bacillales</taxon>
        <taxon>Paenibacillaceae</taxon>
        <taxon>Brevibacillus</taxon>
    </lineage>
</organism>
<accession>A0A3M8DJR6</accession>
<protein>
    <submittedName>
        <fullName evidence="9">ABC transporter permease</fullName>
    </submittedName>
</protein>
<comment type="similarity">
    <text evidence="7">Belongs to the binding-protein-dependent transport system permease family.</text>
</comment>
<keyword evidence="10" id="KW-1185">Reference proteome</keyword>
<reference evidence="9 10" key="1">
    <citation type="submission" date="2018-10" db="EMBL/GenBank/DDBJ databases">
        <title>Phylogenomics of Brevibacillus.</title>
        <authorList>
            <person name="Dunlap C."/>
        </authorList>
    </citation>
    <scope>NUCLEOTIDE SEQUENCE [LARGE SCALE GENOMIC DNA]</scope>
    <source>
        <strain evidence="9 10">JCM 15716</strain>
    </source>
</reference>
<evidence type="ECO:0000256" key="2">
    <source>
        <dbReference type="ARBA" id="ARBA00022448"/>
    </source>
</evidence>
<feature type="domain" description="ABC transmembrane type-1" evidence="8">
    <location>
        <begin position="101"/>
        <end position="291"/>
    </location>
</feature>
<dbReference type="Proteomes" id="UP000271031">
    <property type="component" value="Unassembled WGS sequence"/>
</dbReference>
<feature type="transmembrane region" description="Helical" evidence="7">
    <location>
        <begin position="149"/>
        <end position="174"/>
    </location>
</feature>
<dbReference type="PANTHER" id="PTHR43386">
    <property type="entry name" value="OLIGOPEPTIDE TRANSPORT SYSTEM PERMEASE PROTEIN APPC"/>
    <property type="match status" value="1"/>
</dbReference>
<keyword evidence="2 7" id="KW-0813">Transport</keyword>
<keyword evidence="5 7" id="KW-1133">Transmembrane helix</keyword>
<comment type="caution">
    <text evidence="9">The sequence shown here is derived from an EMBL/GenBank/DDBJ whole genome shotgun (WGS) entry which is preliminary data.</text>
</comment>
<dbReference type="PANTHER" id="PTHR43386:SF1">
    <property type="entry name" value="D,D-DIPEPTIDE TRANSPORT SYSTEM PERMEASE PROTEIN DDPC-RELATED"/>
    <property type="match status" value="1"/>
</dbReference>
<keyword evidence="4 7" id="KW-0812">Transmembrane</keyword>
<dbReference type="SUPFAM" id="SSF161098">
    <property type="entry name" value="MetI-like"/>
    <property type="match status" value="1"/>
</dbReference>
<evidence type="ECO:0000256" key="7">
    <source>
        <dbReference type="RuleBase" id="RU363032"/>
    </source>
</evidence>
<dbReference type="PROSITE" id="PS50928">
    <property type="entry name" value="ABC_TM1"/>
    <property type="match status" value="1"/>
</dbReference>
<evidence type="ECO:0000256" key="1">
    <source>
        <dbReference type="ARBA" id="ARBA00004651"/>
    </source>
</evidence>
<dbReference type="Pfam" id="PF12911">
    <property type="entry name" value="OppC_N"/>
    <property type="match status" value="1"/>
</dbReference>
<dbReference type="GO" id="GO:0005886">
    <property type="term" value="C:plasma membrane"/>
    <property type="evidence" value="ECO:0007669"/>
    <property type="project" value="UniProtKB-SubCell"/>
</dbReference>
<sequence>MRMGQTAPLSESSRQRETAVMWKKQSRMRQFFLHFCSNRIGMTGLICILFLIAIALFAPLISKYPEGYGDTTHMLQPPNSEYWFGTDSIGLSIFDQVVWGTRVSLYVGSVATAIAVMIGVPIGLLSGYYGGRVSTFGMGLADIFLTLPILPLMIIMAAVLGNSLGNVGLIIGLFSWPSIARVTRAETLALKENQYIEAARAVGTKEYKIIFRHILMNAIPPILVNMTMILGDAVISEAGLSFLGLGDPSSWSWGTILQNAHATGVIINAWWHSLFPSIGIIILVLSFNFLGIGLNETLHPKLRKL</sequence>
<name>A0A3M8DJR6_9BACL</name>
<dbReference type="GO" id="GO:0055085">
    <property type="term" value="P:transmembrane transport"/>
    <property type="evidence" value="ECO:0007669"/>
    <property type="project" value="InterPro"/>
</dbReference>
<feature type="transmembrane region" description="Helical" evidence="7">
    <location>
        <begin position="31"/>
        <end position="62"/>
    </location>
</feature>
<feature type="transmembrane region" description="Helical" evidence="7">
    <location>
        <begin position="214"/>
        <end position="235"/>
    </location>
</feature>